<evidence type="ECO:0000313" key="8">
    <source>
        <dbReference type="Proteomes" id="UP001153050"/>
    </source>
</evidence>
<dbReference type="Proteomes" id="UP001153050">
    <property type="component" value="Unassembled WGS sequence"/>
</dbReference>
<feature type="compositionally biased region" description="Basic residues" evidence="5">
    <location>
        <begin position="266"/>
        <end position="279"/>
    </location>
</feature>
<dbReference type="NCBIfam" id="NF033592">
    <property type="entry name" value="transpos_IS4_1"/>
    <property type="match status" value="1"/>
</dbReference>
<dbReference type="PANTHER" id="PTHR33258">
    <property type="entry name" value="TRANSPOSASE INSL FOR INSERTION SEQUENCE ELEMENT IS186A-RELATED"/>
    <property type="match status" value="1"/>
</dbReference>
<comment type="caution">
    <text evidence="7">The sequence shown here is derived from an EMBL/GenBank/DDBJ whole genome shotgun (WGS) entry which is preliminary data.</text>
</comment>
<dbReference type="RefSeq" id="WP_254016462.1">
    <property type="nucleotide sequence ID" value="NZ_CAKXZT010000012.1"/>
</dbReference>
<feature type="region of interest" description="Disordered" evidence="5">
    <location>
        <begin position="258"/>
        <end position="279"/>
    </location>
</feature>
<evidence type="ECO:0000256" key="4">
    <source>
        <dbReference type="ARBA" id="ARBA00023172"/>
    </source>
</evidence>
<comment type="similarity">
    <text evidence="1">Belongs to the transposase 11 family.</text>
</comment>
<sequence>MQRNDSIESDWQALISRLSQCVDLDTTARATGALVRRRNVADAATLLRLALAYGPGGMSLRSAAAWAGMNDVASLSDVALLKRLRGAADWLGCIAGALLENACVKSTAATGRRLRVVDGSSISHPGSAGTDWRLHATYEPALARFTHLEISDARGGEGFFRVPLRQGDIVVGDRAYARTPSLEKVVAAGGDFIVRTGWNSVRLTTPEGQRVDWNAIFEPLQPGEVCEMSVLLEHSGRTSKGRGKPLLPARLIVKRKDEEATQKAQKAARRGHQRRGSKRLHPMTLTAAGFVMLLTSVPADELAADEVLQTYRLRWQVELAFKRLKSGMGIHKLPARDERLARSWLTAHLILALMIDEAVTDVLDSPPCEDETTHSAIAVPLEAA</sequence>
<organism evidence="7 8">
    <name type="scientific">Mesorhizobium escarrei</name>
    <dbReference type="NCBI Taxonomy" id="666018"/>
    <lineage>
        <taxon>Bacteria</taxon>
        <taxon>Pseudomonadati</taxon>
        <taxon>Pseudomonadota</taxon>
        <taxon>Alphaproteobacteria</taxon>
        <taxon>Hyphomicrobiales</taxon>
        <taxon>Phyllobacteriaceae</taxon>
        <taxon>Mesorhizobium</taxon>
    </lineage>
</organism>
<dbReference type="InterPro" id="IPR047952">
    <property type="entry name" value="Transpos_IS4"/>
</dbReference>
<protein>
    <submittedName>
        <fullName evidence="7">Transposase</fullName>
    </submittedName>
</protein>
<proteinExistence type="inferred from homology"/>
<dbReference type="SUPFAM" id="SSF53098">
    <property type="entry name" value="Ribonuclease H-like"/>
    <property type="match status" value="1"/>
</dbReference>
<dbReference type="InterPro" id="IPR012337">
    <property type="entry name" value="RNaseH-like_sf"/>
</dbReference>
<evidence type="ECO:0000313" key="7">
    <source>
        <dbReference type="EMBL" id="CAH2395410.1"/>
    </source>
</evidence>
<evidence type="ECO:0000256" key="5">
    <source>
        <dbReference type="SAM" id="MobiDB-lite"/>
    </source>
</evidence>
<dbReference type="Pfam" id="PF01609">
    <property type="entry name" value="DDE_Tnp_1"/>
    <property type="match status" value="1"/>
</dbReference>
<keyword evidence="2" id="KW-0815">Transposition</keyword>
<reference evidence="7 8" key="1">
    <citation type="submission" date="2022-03" db="EMBL/GenBank/DDBJ databases">
        <authorList>
            <person name="Brunel B."/>
        </authorList>
    </citation>
    <scope>NUCLEOTIDE SEQUENCE [LARGE SCALE GENOMIC DNA]</scope>
    <source>
        <strain evidence="7">STM5069sample</strain>
    </source>
</reference>
<gene>
    <name evidence="7" type="primary">insL</name>
    <name evidence="7" type="ORF">MES5069_1090002</name>
</gene>
<keyword evidence="8" id="KW-1185">Reference proteome</keyword>
<evidence type="ECO:0000256" key="2">
    <source>
        <dbReference type="ARBA" id="ARBA00022578"/>
    </source>
</evidence>
<name>A0ABN8JE68_9HYPH</name>
<keyword evidence="4" id="KW-0233">DNA recombination</keyword>
<feature type="domain" description="Transposase IS4-like" evidence="6">
    <location>
        <begin position="111"/>
        <end position="352"/>
    </location>
</feature>
<evidence type="ECO:0000256" key="1">
    <source>
        <dbReference type="ARBA" id="ARBA00010075"/>
    </source>
</evidence>
<evidence type="ECO:0000256" key="3">
    <source>
        <dbReference type="ARBA" id="ARBA00023125"/>
    </source>
</evidence>
<dbReference type="PANTHER" id="PTHR33258:SF1">
    <property type="entry name" value="TRANSPOSASE INSL FOR INSERTION SEQUENCE ELEMENT IS186A-RELATED"/>
    <property type="match status" value="1"/>
</dbReference>
<keyword evidence="3" id="KW-0238">DNA-binding</keyword>
<dbReference type="EMBL" id="CAKXZT010000012">
    <property type="protein sequence ID" value="CAH2395410.1"/>
    <property type="molecule type" value="Genomic_DNA"/>
</dbReference>
<evidence type="ECO:0000259" key="6">
    <source>
        <dbReference type="Pfam" id="PF01609"/>
    </source>
</evidence>
<dbReference type="Gene3D" id="3.90.350.10">
    <property type="entry name" value="Transposase Inhibitor Protein From Tn5, Chain A, domain 1"/>
    <property type="match status" value="1"/>
</dbReference>
<accession>A0ABN8JE68</accession>
<dbReference type="InterPro" id="IPR002559">
    <property type="entry name" value="Transposase_11"/>
</dbReference>